<dbReference type="KEGG" id="mpi:Mpet_1987"/>
<dbReference type="SUPFAM" id="SSF53335">
    <property type="entry name" value="S-adenosyl-L-methionine-dependent methyltransferases"/>
    <property type="match status" value="1"/>
</dbReference>
<reference evidence="4 5" key="1">
    <citation type="journal article" date="2010" name="Stand. Genomic Sci.">
        <title>Complete genome sequence of Methanoplanus petrolearius type strain (SEBR 4847).</title>
        <authorList>
            <person name="Brambilla E."/>
            <person name="Djao O.D."/>
            <person name="Daligault H."/>
            <person name="Lapidus A."/>
            <person name="Lucas S."/>
            <person name="Hammon N."/>
            <person name="Nolan M."/>
            <person name="Tice H."/>
            <person name="Cheng J.F."/>
            <person name="Han C."/>
            <person name="Tapia R."/>
            <person name="Goodwin L."/>
            <person name="Pitluck S."/>
            <person name="Liolios K."/>
            <person name="Ivanova N."/>
            <person name="Mavromatis K."/>
            <person name="Mikhailova N."/>
            <person name="Pati A."/>
            <person name="Chen A."/>
            <person name="Palaniappan K."/>
            <person name="Land M."/>
            <person name="Hauser L."/>
            <person name="Chang Y.J."/>
            <person name="Jeffries C.D."/>
            <person name="Rohde M."/>
            <person name="Spring S."/>
            <person name="Sikorski J."/>
            <person name="Goker M."/>
            <person name="Woyke T."/>
            <person name="Bristow J."/>
            <person name="Eisen J.A."/>
            <person name="Markowitz V."/>
            <person name="Hugenholtz P."/>
            <person name="Kyrpides N.C."/>
            <person name="Klenk H.P."/>
        </authorList>
    </citation>
    <scope>NUCLEOTIDE SEQUENCE [LARGE SCALE GENOMIC DNA]</scope>
    <source>
        <strain evidence="5">DSM 11571 / OCM 486 / SEBR 4847</strain>
    </source>
</reference>
<evidence type="ECO:0000256" key="1">
    <source>
        <dbReference type="ARBA" id="ARBA00022603"/>
    </source>
</evidence>
<dbReference type="AlphaFoldDB" id="E1RJ67"/>
<name>E1RJ67_METP4</name>
<dbReference type="Gene3D" id="3.40.50.150">
    <property type="entry name" value="Vaccinia Virus protein VP39"/>
    <property type="match status" value="1"/>
</dbReference>
<dbReference type="CDD" id="cd02440">
    <property type="entry name" value="AdoMet_MTases"/>
    <property type="match status" value="1"/>
</dbReference>
<dbReference type="RefSeq" id="WP_013329914.1">
    <property type="nucleotide sequence ID" value="NC_014507.1"/>
</dbReference>
<dbReference type="GeneID" id="9744466"/>
<dbReference type="GO" id="GO:0032259">
    <property type="term" value="P:methylation"/>
    <property type="evidence" value="ECO:0007669"/>
    <property type="project" value="UniProtKB-KW"/>
</dbReference>
<dbReference type="OrthoDB" id="57427at2157"/>
<proteinExistence type="predicted"/>
<evidence type="ECO:0000313" key="5">
    <source>
        <dbReference type="Proteomes" id="UP000006565"/>
    </source>
</evidence>
<dbReference type="PANTHER" id="PTHR43861:SF1">
    <property type="entry name" value="TRANS-ACONITATE 2-METHYLTRANSFERASE"/>
    <property type="match status" value="1"/>
</dbReference>
<organism evidence="4 5">
    <name type="scientific">Methanolacinia petrolearia (strain DSM 11571 / OCM 486 / SEBR 4847)</name>
    <name type="common">Methanoplanus petrolearius</name>
    <dbReference type="NCBI Taxonomy" id="679926"/>
    <lineage>
        <taxon>Archaea</taxon>
        <taxon>Methanobacteriati</taxon>
        <taxon>Methanobacteriota</taxon>
        <taxon>Stenosarchaea group</taxon>
        <taxon>Methanomicrobia</taxon>
        <taxon>Methanomicrobiales</taxon>
        <taxon>Methanomicrobiaceae</taxon>
        <taxon>Methanolacinia</taxon>
    </lineage>
</organism>
<feature type="domain" description="Methyltransferase" evidence="3">
    <location>
        <begin position="44"/>
        <end position="137"/>
    </location>
</feature>
<dbReference type="eggNOG" id="arCOG01787">
    <property type="taxonomic scope" value="Archaea"/>
</dbReference>
<accession>E1RJ67</accession>
<keyword evidence="5" id="KW-1185">Reference proteome</keyword>
<dbReference type="Proteomes" id="UP000006565">
    <property type="component" value="Chromosome"/>
</dbReference>
<dbReference type="GO" id="GO:0008168">
    <property type="term" value="F:methyltransferase activity"/>
    <property type="evidence" value="ECO:0007669"/>
    <property type="project" value="UniProtKB-KW"/>
</dbReference>
<dbReference type="HOGENOM" id="CLU_081790_1_1_2"/>
<evidence type="ECO:0000256" key="2">
    <source>
        <dbReference type="ARBA" id="ARBA00022679"/>
    </source>
</evidence>
<dbReference type="PANTHER" id="PTHR43861">
    <property type="entry name" value="TRANS-ACONITATE 2-METHYLTRANSFERASE-RELATED"/>
    <property type="match status" value="1"/>
</dbReference>
<sequence length="222" mass="25148">MEKAEEHFNNTAKNYENLIEKIVSDHKAFFNQAVSLVPDNGGDILELGSGTGYLTEKIIERNPGASVTCIDMTPEMIDVAMAKQNLEGVEFILGDFREKWPDKKFDMIISTLCFHHLPDIDREYIIGKIRDSLKDNGIFINGDVFKAGDPTLDDMLNDRWEKAMIKNGLSTEQTSGMIDKRKAAAKYIDTPEGFKEKLLKAGFEKVFCFYSYDIYGVFAAFK</sequence>
<keyword evidence="1 4" id="KW-0489">Methyltransferase</keyword>
<gene>
    <name evidence="4" type="ordered locus">Mpet_1987</name>
</gene>
<dbReference type="EMBL" id="CP002117">
    <property type="protein sequence ID" value="ADN36737.1"/>
    <property type="molecule type" value="Genomic_DNA"/>
</dbReference>
<dbReference type="Pfam" id="PF13649">
    <property type="entry name" value="Methyltransf_25"/>
    <property type="match status" value="1"/>
</dbReference>
<dbReference type="InterPro" id="IPR029063">
    <property type="entry name" value="SAM-dependent_MTases_sf"/>
</dbReference>
<evidence type="ECO:0000313" key="4">
    <source>
        <dbReference type="EMBL" id="ADN36737.1"/>
    </source>
</evidence>
<evidence type="ECO:0000259" key="3">
    <source>
        <dbReference type="Pfam" id="PF13649"/>
    </source>
</evidence>
<dbReference type="InterPro" id="IPR041698">
    <property type="entry name" value="Methyltransf_25"/>
</dbReference>
<dbReference type="STRING" id="679926.Mpet_1987"/>
<keyword evidence="2 4" id="KW-0808">Transferase</keyword>
<protein>
    <submittedName>
        <fullName evidence="4">Methyltransferase type 11</fullName>
    </submittedName>
</protein>